<evidence type="ECO:0008006" key="4">
    <source>
        <dbReference type="Google" id="ProtNLM"/>
    </source>
</evidence>
<feature type="compositionally biased region" description="Polar residues" evidence="1">
    <location>
        <begin position="842"/>
        <end position="858"/>
    </location>
</feature>
<dbReference type="RefSeq" id="XP_007774922.1">
    <property type="nucleotide sequence ID" value="XM_007776732.1"/>
</dbReference>
<evidence type="ECO:0000256" key="1">
    <source>
        <dbReference type="SAM" id="MobiDB-lite"/>
    </source>
</evidence>
<dbReference type="GeneID" id="19204134"/>
<comment type="caution">
    <text evidence="2">The sequence shown here is derived from an EMBL/GenBank/DDBJ whole genome shotgun (WGS) entry which is preliminary data.</text>
</comment>
<evidence type="ECO:0000313" key="3">
    <source>
        <dbReference type="Proteomes" id="UP000053558"/>
    </source>
</evidence>
<feature type="compositionally biased region" description="Basic and acidic residues" evidence="1">
    <location>
        <begin position="820"/>
        <end position="830"/>
    </location>
</feature>
<feature type="region of interest" description="Disordered" evidence="1">
    <location>
        <begin position="814"/>
        <end position="858"/>
    </location>
</feature>
<dbReference type="Proteomes" id="UP000053558">
    <property type="component" value="Unassembled WGS sequence"/>
</dbReference>
<dbReference type="KEGG" id="cput:CONPUDRAFT_159626"/>
<accession>A0A5M3M7S7</accession>
<evidence type="ECO:0000313" key="2">
    <source>
        <dbReference type="EMBL" id="EIW74855.1"/>
    </source>
</evidence>
<sequence>MALPLPPPAQLGSTPTTLATDLQIAGVTTITVTSGVPAWDYSSDPPIPIFHLHSVVHPRGHSLSVGDKIAAFFARDTTDPESKDTLAIRGEISASHMVYSTEPSTHLHVRPRSPFSFAEQYSEFQPLFRGRPQSQLLLPFLDIHDPALHMRIWHAGPLFGQLIKGLTPTLLPAFLVHVDGRSLRGSGRPPTQLACPSPSRYQALAVARAQGFARINYYIFLSHHSHSLPERTSIPAARKALDVAKADVNKIENIQISPPQLSEVAKRIIGAGGKVVEVGTGLKGRLKRFWEELVQHRHELTEFISIDVHFDVHGDHDIGVNIDLVVEQVGQSPREREAEQLITASGGPEAVLQNPVLVERVSKILGENITASLRDALMQDFDTMMKENKRNFDLKIGDAARRIKRALRASSGNILKHLDSGPHDLILDPDVKEIWRRIHSHFEPKVRQQVREAAEDDPHVDEWTLPFLSKAMYSPAVADAIDSDGSGLISVEECNDFLEDRPEGWSVPKWLSYWAVVWLMSNEKYLGCINDTVVSIKKAYKQTRPENKEAIQKSEYMDWLDFLDPVILQSLNWGVSQNTPGLLSYSELCDVQDEYMAIEQRNIMQSLDYLNCALYDIGTLPSITGNDRIELAVMPLLHLILQWHLRAMEQASQETLGQHAFEVHKNTLNTILFAFNCRLNDLERGWKQMRMDVAAHVECFAGGMFSEWQKKRRNPSKNVRKLLAFWISTGGDPARHIDENSGWWDNIASHERLRPKNRGPADSNFGNFHHDLSRVVFSTSDGAASDTLTAIDRIATVEDKLEELSELLKSVASKLSEMQESEKRRREPPGRHRLRKGGRQRPVSSESSAKQHSSCIVA</sequence>
<protein>
    <recommendedName>
        <fullName evidence="4">EF-hand domain-containing protein</fullName>
    </recommendedName>
</protein>
<dbReference type="OrthoDB" id="2122982at2759"/>
<proteinExistence type="predicted"/>
<gene>
    <name evidence="2" type="ORF">CONPUDRAFT_159626</name>
</gene>
<keyword evidence="3" id="KW-1185">Reference proteome</keyword>
<reference evidence="3" key="1">
    <citation type="journal article" date="2012" name="Science">
        <title>The Paleozoic origin of enzymatic lignin decomposition reconstructed from 31 fungal genomes.</title>
        <authorList>
            <person name="Floudas D."/>
            <person name="Binder M."/>
            <person name="Riley R."/>
            <person name="Barry K."/>
            <person name="Blanchette R.A."/>
            <person name="Henrissat B."/>
            <person name="Martinez A.T."/>
            <person name="Otillar R."/>
            <person name="Spatafora J.W."/>
            <person name="Yadav J.S."/>
            <person name="Aerts A."/>
            <person name="Benoit I."/>
            <person name="Boyd A."/>
            <person name="Carlson A."/>
            <person name="Copeland A."/>
            <person name="Coutinho P.M."/>
            <person name="de Vries R.P."/>
            <person name="Ferreira P."/>
            <person name="Findley K."/>
            <person name="Foster B."/>
            <person name="Gaskell J."/>
            <person name="Glotzer D."/>
            <person name="Gorecki P."/>
            <person name="Heitman J."/>
            <person name="Hesse C."/>
            <person name="Hori C."/>
            <person name="Igarashi K."/>
            <person name="Jurgens J.A."/>
            <person name="Kallen N."/>
            <person name="Kersten P."/>
            <person name="Kohler A."/>
            <person name="Kuees U."/>
            <person name="Kumar T.K.A."/>
            <person name="Kuo A."/>
            <person name="LaButti K."/>
            <person name="Larrondo L.F."/>
            <person name="Lindquist E."/>
            <person name="Ling A."/>
            <person name="Lombard V."/>
            <person name="Lucas S."/>
            <person name="Lundell T."/>
            <person name="Martin R."/>
            <person name="McLaughlin D.J."/>
            <person name="Morgenstern I."/>
            <person name="Morin E."/>
            <person name="Murat C."/>
            <person name="Nagy L.G."/>
            <person name="Nolan M."/>
            <person name="Ohm R.A."/>
            <person name="Patyshakuliyeva A."/>
            <person name="Rokas A."/>
            <person name="Ruiz-Duenas F.J."/>
            <person name="Sabat G."/>
            <person name="Salamov A."/>
            <person name="Samejima M."/>
            <person name="Schmutz J."/>
            <person name="Slot J.C."/>
            <person name="St John F."/>
            <person name="Stenlid J."/>
            <person name="Sun H."/>
            <person name="Sun S."/>
            <person name="Syed K."/>
            <person name="Tsang A."/>
            <person name="Wiebenga A."/>
            <person name="Young D."/>
            <person name="Pisabarro A."/>
            <person name="Eastwood D.C."/>
            <person name="Martin F."/>
            <person name="Cullen D."/>
            <person name="Grigoriev I.V."/>
            <person name="Hibbett D.S."/>
        </authorList>
    </citation>
    <scope>NUCLEOTIDE SEQUENCE [LARGE SCALE GENOMIC DNA]</scope>
    <source>
        <strain evidence="3">RWD-64-598 SS2</strain>
    </source>
</reference>
<name>A0A5M3M7S7_CONPW</name>
<organism evidence="2 3">
    <name type="scientific">Coniophora puteana (strain RWD-64-598)</name>
    <name type="common">Brown rot fungus</name>
    <dbReference type="NCBI Taxonomy" id="741705"/>
    <lineage>
        <taxon>Eukaryota</taxon>
        <taxon>Fungi</taxon>
        <taxon>Dikarya</taxon>
        <taxon>Basidiomycota</taxon>
        <taxon>Agaricomycotina</taxon>
        <taxon>Agaricomycetes</taxon>
        <taxon>Agaricomycetidae</taxon>
        <taxon>Boletales</taxon>
        <taxon>Coniophorineae</taxon>
        <taxon>Coniophoraceae</taxon>
        <taxon>Coniophora</taxon>
    </lineage>
</organism>
<dbReference type="AlphaFoldDB" id="A0A5M3M7S7"/>
<dbReference type="EMBL" id="JH711590">
    <property type="protein sequence ID" value="EIW74855.1"/>
    <property type="molecule type" value="Genomic_DNA"/>
</dbReference>